<keyword evidence="2" id="KW-1185">Reference proteome</keyword>
<dbReference type="Proteomes" id="UP001162031">
    <property type="component" value="Unassembled WGS sequence"/>
</dbReference>
<reference evidence="1" key="1">
    <citation type="submission" date="2022-12" db="EMBL/GenBank/DDBJ databases">
        <authorList>
            <person name="Webb A."/>
        </authorList>
    </citation>
    <scope>NUCLEOTIDE SEQUENCE</scope>
    <source>
        <strain evidence="1">Hp1</strain>
    </source>
</reference>
<organism evidence="1 2">
    <name type="scientific">Hyaloperonospora brassicae</name>
    <name type="common">Brassica downy mildew</name>
    <name type="synonym">Peronospora brassicae</name>
    <dbReference type="NCBI Taxonomy" id="162125"/>
    <lineage>
        <taxon>Eukaryota</taxon>
        <taxon>Sar</taxon>
        <taxon>Stramenopiles</taxon>
        <taxon>Oomycota</taxon>
        <taxon>Peronosporomycetes</taxon>
        <taxon>Peronosporales</taxon>
        <taxon>Peronosporaceae</taxon>
        <taxon>Hyaloperonospora</taxon>
    </lineage>
</organism>
<evidence type="ECO:0000313" key="1">
    <source>
        <dbReference type="EMBL" id="CAI5743102.1"/>
    </source>
</evidence>
<comment type="caution">
    <text evidence="1">The sequence shown here is derived from an EMBL/GenBank/DDBJ whole genome shotgun (WGS) entry which is preliminary data.</text>
</comment>
<evidence type="ECO:0000313" key="2">
    <source>
        <dbReference type="Proteomes" id="UP001162031"/>
    </source>
</evidence>
<proteinExistence type="predicted"/>
<accession>A0AAV0V1Z1</accession>
<dbReference type="AlphaFoldDB" id="A0AAV0V1Z1"/>
<sequence length="119" mass="12782">MGLSMVKSSEPLEPSMLSDMLVSMLLELPELPEAETDELMESSEKDSLEADVESLALCSEPVNPSKESSNELGISGATPIEPDADIFIGSRMLVEFSSADAATNATASTKGFRNFMSWM</sequence>
<protein>
    <recommendedName>
        <fullName evidence="3">RxLR effector candidate protein</fullName>
    </recommendedName>
</protein>
<gene>
    <name evidence="1" type="ORF">HBR001_LOCUS9306</name>
</gene>
<name>A0AAV0V1Z1_HYABA</name>
<dbReference type="EMBL" id="CANTFL010001485">
    <property type="protein sequence ID" value="CAI5743102.1"/>
    <property type="molecule type" value="Genomic_DNA"/>
</dbReference>
<evidence type="ECO:0008006" key="3">
    <source>
        <dbReference type="Google" id="ProtNLM"/>
    </source>
</evidence>